<proteinExistence type="predicted"/>
<name>A0AAY5L2C4_ESOLU</name>
<keyword evidence="1" id="KW-0812">Transmembrane</keyword>
<evidence type="ECO:0000256" key="1">
    <source>
        <dbReference type="SAM" id="Phobius"/>
    </source>
</evidence>
<organism evidence="2 3">
    <name type="scientific">Esox lucius</name>
    <name type="common">Northern pike</name>
    <dbReference type="NCBI Taxonomy" id="8010"/>
    <lineage>
        <taxon>Eukaryota</taxon>
        <taxon>Metazoa</taxon>
        <taxon>Chordata</taxon>
        <taxon>Craniata</taxon>
        <taxon>Vertebrata</taxon>
        <taxon>Euteleostomi</taxon>
        <taxon>Actinopterygii</taxon>
        <taxon>Neopterygii</taxon>
        <taxon>Teleostei</taxon>
        <taxon>Protacanthopterygii</taxon>
        <taxon>Esociformes</taxon>
        <taxon>Esocidae</taxon>
        <taxon>Esox</taxon>
    </lineage>
</organism>
<dbReference type="PANTHER" id="PTHR15233:SF1">
    <property type="entry name" value="ATP SYNTHASE SUBUNIT ATP5MJ, MITOCHONDRIAL"/>
    <property type="match status" value="1"/>
</dbReference>
<sequence>MAGRAFANWWTKMRPYYAGAYQEMWVGLGIMTLLYYKISYGGELSRISEPAH</sequence>
<keyword evidence="3" id="KW-1185">Reference proteome</keyword>
<dbReference type="GeneTree" id="ENSGT01150000287034"/>
<feature type="transmembrane region" description="Helical" evidence="1">
    <location>
        <begin position="16"/>
        <end position="36"/>
    </location>
</feature>
<keyword evidence="1" id="KW-1133">Transmembrane helix</keyword>
<reference evidence="2 3" key="1">
    <citation type="submission" date="2020-02" db="EMBL/GenBank/DDBJ databases">
        <title>Esox lucius (northern pike) genome, fEsoLuc1, primary haplotype.</title>
        <authorList>
            <person name="Myers G."/>
            <person name="Karagic N."/>
            <person name="Meyer A."/>
            <person name="Pippel M."/>
            <person name="Reichard M."/>
            <person name="Winkler S."/>
            <person name="Tracey A."/>
            <person name="Sims Y."/>
            <person name="Howe K."/>
            <person name="Rhie A."/>
            <person name="Formenti G."/>
            <person name="Durbin R."/>
            <person name="Fedrigo O."/>
            <person name="Jarvis E.D."/>
        </authorList>
    </citation>
    <scope>NUCLEOTIDE SEQUENCE [LARGE SCALE GENOMIC DNA]</scope>
</reference>
<dbReference type="Pfam" id="PF08039">
    <property type="entry name" value="Mit_proteolip"/>
    <property type="match status" value="1"/>
</dbReference>
<protein>
    <recommendedName>
        <fullName evidence="4">6.8 kDa mitochondrial proteolipid</fullName>
    </recommendedName>
</protein>
<reference evidence="2" key="3">
    <citation type="submission" date="2025-09" db="UniProtKB">
        <authorList>
            <consortium name="Ensembl"/>
        </authorList>
    </citation>
    <scope>IDENTIFICATION</scope>
</reference>
<keyword evidence="1" id="KW-0472">Membrane</keyword>
<dbReference type="InterPro" id="IPR012574">
    <property type="entry name" value="ATP5MJ"/>
</dbReference>
<dbReference type="Proteomes" id="UP000265140">
    <property type="component" value="Chromosome 18"/>
</dbReference>
<dbReference type="PANTHER" id="PTHR15233">
    <property type="entry name" value="MITOCHONDRIAL PROTEOLIPID"/>
    <property type="match status" value="1"/>
</dbReference>
<dbReference type="Ensembl" id="ENSELUT00000095493.1">
    <property type="protein sequence ID" value="ENSELUP00000095473.1"/>
    <property type="gene ID" value="ENSELUG00000034362.2"/>
</dbReference>
<evidence type="ECO:0000313" key="3">
    <source>
        <dbReference type="Proteomes" id="UP000265140"/>
    </source>
</evidence>
<dbReference type="GO" id="GO:0005739">
    <property type="term" value="C:mitochondrion"/>
    <property type="evidence" value="ECO:0007669"/>
    <property type="project" value="InterPro"/>
</dbReference>
<evidence type="ECO:0000313" key="2">
    <source>
        <dbReference type="Ensembl" id="ENSELUP00000095473.1"/>
    </source>
</evidence>
<dbReference type="AlphaFoldDB" id="A0AAY5L2C4"/>
<accession>A0AAY5L2C4</accession>
<evidence type="ECO:0008006" key="4">
    <source>
        <dbReference type="Google" id="ProtNLM"/>
    </source>
</evidence>
<reference evidence="2" key="2">
    <citation type="submission" date="2025-08" db="UniProtKB">
        <authorList>
            <consortium name="Ensembl"/>
        </authorList>
    </citation>
    <scope>IDENTIFICATION</scope>
</reference>